<comment type="caution">
    <text evidence="1">The sequence shown here is derived from an EMBL/GenBank/DDBJ whole genome shotgun (WGS) entry which is preliminary data.</text>
</comment>
<name>A0A1J4RTN9_9BACT</name>
<protein>
    <submittedName>
        <fullName evidence="1">Uncharacterized protein</fullName>
    </submittedName>
</protein>
<dbReference type="STRING" id="1805034.AUJ59_02025"/>
<reference evidence="1 2" key="1">
    <citation type="journal article" date="2016" name="Environ. Microbiol.">
        <title>Genomic resolution of a cold subsurface aquifer community provides metabolic insights for novel microbes adapted to high CO concentrations.</title>
        <authorList>
            <person name="Probst A.J."/>
            <person name="Castelle C.J."/>
            <person name="Singh A."/>
            <person name="Brown C.T."/>
            <person name="Anantharaman K."/>
            <person name="Sharon I."/>
            <person name="Hug L.A."/>
            <person name="Burstein D."/>
            <person name="Emerson J.B."/>
            <person name="Thomas B.C."/>
            <person name="Banfield J.F."/>
        </authorList>
    </citation>
    <scope>NUCLEOTIDE SEQUENCE [LARGE SCALE GENOMIC DNA]</scope>
    <source>
        <strain evidence="1">CG1_02_47_37</strain>
    </source>
</reference>
<evidence type="ECO:0000313" key="2">
    <source>
        <dbReference type="Proteomes" id="UP000183144"/>
    </source>
</evidence>
<accession>A0A1J4RTN9</accession>
<proteinExistence type="predicted"/>
<gene>
    <name evidence="1" type="ORF">AUJ59_02025</name>
</gene>
<dbReference type="AlphaFoldDB" id="A0A1J4RTN9"/>
<dbReference type="Proteomes" id="UP000183144">
    <property type="component" value="Unassembled WGS sequence"/>
</dbReference>
<evidence type="ECO:0000313" key="1">
    <source>
        <dbReference type="EMBL" id="OIN89270.1"/>
    </source>
</evidence>
<sequence>MKTTMEIIFQKDSGFSLKTKTGVLTINLQGRIEVDGIVISGPGEYEVKGFAVTGFKGGAYLIEAEEILLGYLTEKEAVDVLLTNSWEAAKNIQPGVVIPVDGPAADALVKASGLEARREKKLNLNKLGLPEETELIILGP</sequence>
<dbReference type="EMBL" id="MNUI01000036">
    <property type="protein sequence ID" value="OIN89270.1"/>
    <property type="molecule type" value="Genomic_DNA"/>
</dbReference>
<organism evidence="1 2">
    <name type="scientific">Candidatus Beckwithbacteria bacterium CG1_02_47_37</name>
    <dbReference type="NCBI Taxonomy" id="1805034"/>
    <lineage>
        <taxon>Bacteria</taxon>
        <taxon>Candidatus Beckwithiibacteriota</taxon>
    </lineage>
</organism>